<accession>A0A8K0UL74</accession>
<comment type="caution">
    <text evidence="1">The sequence shown here is derived from an EMBL/GenBank/DDBJ whole genome shotgun (WGS) entry which is preliminary data.</text>
</comment>
<protein>
    <recommendedName>
        <fullName evidence="3">Virilizer N-terminal domain-containing protein</fullName>
    </recommendedName>
</protein>
<evidence type="ECO:0000313" key="2">
    <source>
        <dbReference type="Proteomes" id="UP000813824"/>
    </source>
</evidence>
<evidence type="ECO:0000313" key="1">
    <source>
        <dbReference type="EMBL" id="KAH8094936.1"/>
    </source>
</evidence>
<dbReference type="OrthoDB" id="2011702at2759"/>
<dbReference type="AlphaFoldDB" id="A0A8K0UL74"/>
<evidence type="ECO:0008006" key="3">
    <source>
        <dbReference type="Google" id="ProtNLM"/>
    </source>
</evidence>
<dbReference type="EMBL" id="JAEVFJ010000024">
    <property type="protein sequence ID" value="KAH8094936.1"/>
    <property type="molecule type" value="Genomic_DNA"/>
</dbReference>
<gene>
    <name evidence="1" type="ORF">BXZ70DRAFT_896180</name>
</gene>
<organism evidence="1 2">
    <name type="scientific">Cristinia sonorae</name>
    <dbReference type="NCBI Taxonomy" id="1940300"/>
    <lineage>
        <taxon>Eukaryota</taxon>
        <taxon>Fungi</taxon>
        <taxon>Dikarya</taxon>
        <taxon>Basidiomycota</taxon>
        <taxon>Agaricomycotina</taxon>
        <taxon>Agaricomycetes</taxon>
        <taxon>Agaricomycetidae</taxon>
        <taxon>Agaricales</taxon>
        <taxon>Pleurotineae</taxon>
        <taxon>Stephanosporaceae</taxon>
        <taxon>Cristinia</taxon>
    </lineage>
</organism>
<proteinExistence type="predicted"/>
<sequence>MLLQWCTLQPHGPGKLAAIRFSSPVRVQSISIFPTDAQPFSESPETLARTEPQAFYLELYFNAHPTTAPDGQKPKVTNALVPTVIAYTGGQMDFTVGMSKEHATRLMIVKGAFESVSLAIYGEVATETPASPLTYKPKAHASVEPIPIPRALDPSNCYDPTELARNLLRLIPDAPPLELIVRLMFCLKPSHDDWDSPDFPYLYPDLEQLGDDTDLELVAELLMHPIADDIEEGTLTHFSESVAGMIGEKDGDQAYLVADILSRSASQNPELARALIQVIDLPTIFDASTLDEETLSKLLNAAANADIARYLNNTFFLDILSSVASNNGTAKETRSAAQQLKSRIEGWPVLEDALSNTQGDFSSAAVALADMSSQEASFGVWLSSMITHQDLVTKLSENPITPVSSQYPPLLLRRIKPATTHDDFVAFIRAFIGVSSVLAVYAWADSLPEPQCRERVLGIIRLWQDIDGYREILNHLLMLRQMIFRLGCMLDDDIPSKGGLDAEHILVNLAENPQAIVRPEFIKCVLNLKPPHTFITAETRSNLREAALLADDGLAGAVDELVHPPLQFTPQSLLSLRVALVVVESELDDGRDYEVMQAFWNDGGKNILTCLLGIFLTVVEEIGNYFAVHLPPAWPPGLLTHLFQASDELLRLILRVIPAYHLVGRAFRALVIGTTNLFVCTDAVDILYSQTSPASVSAQETRQSCLDLVRSLAEPSTSEGAILGAQVVLQTLLEHGLHYEKRDPTHHVLQVFWLIDSLLPMSDAEESVINSWIHRVIPTLLRPLWAFSKVLDVESKAHLVRRLVELDGGVVGIGDWILQEELKDVSLALQLFRSKDNIHLDHDHHLLRKYQVSLSLRFLLDLFRSSSPTAKWLVRQVTMEDDTVHGLAQCLWSFLEQNVQSYQLSAVVDILSIQPTLHPELKYPLSLLLLQCCANFHTPSSKLSSMLRICRELIASVPPPDLDAERLGSDLGTVFRTLEVSPERRDNDTANELTQLLTWFVTTTLQHKDSTPMLRGITTEGFTDVCDTIQDKLDTITRADLDASRASIILIDEIDPTYRPLVLPETVELTLQKLENLLSPRDISAPATPPHKALNQDVLSLVTISPPTALIRSPTAATTGLTKTYSKNDFRQLRQTPSARQNTSRLPSMHVDVGSLDIDPL</sequence>
<reference evidence="1" key="1">
    <citation type="journal article" date="2021" name="New Phytol.">
        <title>Evolutionary innovations through gain and loss of genes in the ectomycorrhizal Boletales.</title>
        <authorList>
            <person name="Wu G."/>
            <person name="Miyauchi S."/>
            <person name="Morin E."/>
            <person name="Kuo A."/>
            <person name="Drula E."/>
            <person name="Varga T."/>
            <person name="Kohler A."/>
            <person name="Feng B."/>
            <person name="Cao Y."/>
            <person name="Lipzen A."/>
            <person name="Daum C."/>
            <person name="Hundley H."/>
            <person name="Pangilinan J."/>
            <person name="Johnson J."/>
            <person name="Barry K."/>
            <person name="LaButti K."/>
            <person name="Ng V."/>
            <person name="Ahrendt S."/>
            <person name="Min B."/>
            <person name="Choi I.G."/>
            <person name="Park H."/>
            <person name="Plett J.M."/>
            <person name="Magnuson J."/>
            <person name="Spatafora J.W."/>
            <person name="Nagy L.G."/>
            <person name="Henrissat B."/>
            <person name="Grigoriev I.V."/>
            <person name="Yang Z.L."/>
            <person name="Xu J."/>
            <person name="Martin F.M."/>
        </authorList>
    </citation>
    <scope>NUCLEOTIDE SEQUENCE</scope>
    <source>
        <strain evidence="1">KKN 215</strain>
    </source>
</reference>
<keyword evidence="2" id="KW-1185">Reference proteome</keyword>
<name>A0A8K0UL74_9AGAR</name>
<dbReference type="Proteomes" id="UP000813824">
    <property type="component" value="Unassembled WGS sequence"/>
</dbReference>